<protein>
    <submittedName>
        <fullName evidence="1">Uncharacterized protein</fullName>
    </submittedName>
</protein>
<proteinExistence type="predicted"/>
<evidence type="ECO:0000313" key="2">
    <source>
        <dbReference type="Proteomes" id="UP000016608"/>
    </source>
</evidence>
<accession>U2PBS9</accession>
<keyword evidence="2" id="KW-1185">Reference proteome</keyword>
<dbReference type="HOGENOM" id="CLU_3309985_0_0_9"/>
<reference evidence="1 2" key="1">
    <citation type="submission" date="2013-06" db="EMBL/GenBank/DDBJ databases">
        <authorList>
            <person name="Weinstock G."/>
            <person name="Sodergren E."/>
            <person name="Lobos E.A."/>
            <person name="Fulton L."/>
            <person name="Fulton R."/>
            <person name="Courtney L."/>
            <person name="Fronick C."/>
            <person name="O'Laughlin M."/>
            <person name="Godfrey J."/>
            <person name="Wilson R.M."/>
            <person name="Miner T."/>
            <person name="Farmer C."/>
            <person name="Delehaunty K."/>
            <person name="Cordes M."/>
            <person name="Minx P."/>
            <person name="Tomlinson C."/>
            <person name="Chen J."/>
            <person name="Wollam A."/>
            <person name="Pepin K.H."/>
            <person name="Bhonagiri V."/>
            <person name="Zhang X."/>
            <person name="Warren W."/>
            <person name="Mitreva M."/>
            <person name="Mardis E.R."/>
            <person name="Wilson R.K."/>
        </authorList>
    </citation>
    <scope>NUCLEOTIDE SEQUENCE [LARGE SCALE GENOMIC DNA]</scope>
    <source>
        <strain evidence="1 2">ATCC 29099</strain>
    </source>
</reference>
<gene>
    <name evidence="1" type="ORF">HMPREF0373_03193</name>
</gene>
<comment type="caution">
    <text evidence="1">The sequence shown here is derived from an EMBL/GenBank/DDBJ whole genome shotgun (WGS) entry which is preliminary data.</text>
</comment>
<dbReference type="Proteomes" id="UP000016608">
    <property type="component" value="Unassembled WGS sequence"/>
</dbReference>
<evidence type="ECO:0000313" key="1">
    <source>
        <dbReference type="EMBL" id="ERK41586.1"/>
    </source>
</evidence>
<dbReference type="AlphaFoldDB" id="U2PBS9"/>
<sequence>MSAFADQIHAPSLTCVRLEKYLMNKVKKNPGNGILLIFL</sequence>
<organism evidence="1 2">
    <name type="scientific">Eubacterium ramulus ATCC 29099</name>
    <dbReference type="NCBI Taxonomy" id="1256908"/>
    <lineage>
        <taxon>Bacteria</taxon>
        <taxon>Bacillati</taxon>
        <taxon>Bacillota</taxon>
        <taxon>Clostridia</taxon>
        <taxon>Eubacteriales</taxon>
        <taxon>Eubacteriaceae</taxon>
        <taxon>Eubacterium</taxon>
    </lineage>
</organism>
<dbReference type="EMBL" id="AWVJ01000191">
    <property type="protein sequence ID" value="ERK41586.1"/>
    <property type="molecule type" value="Genomic_DNA"/>
</dbReference>
<name>U2PBS9_EUBRA</name>